<dbReference type="Gene3D" id="3.30.9.10">
    <property type="entry name" value="D-Amino Acid Oxidase, subunit A, domain 2"/>
    <property type="match status" value="1"/>
</dbReference>
<dbReference type="InterPro" id="IPR006076">
    <property type="entry name" value="FAD-dep_OxRdtase"/>
</dbReference>
<dbReference type="Proteomes" id="UP000183557">
    <property type="component" value="Unassembled WGS sequence"/>
</dbReference>
<keyword evidence="4" id="KW-0560">Oxidoreductase</keyword>
<name>A0A1I3W5Z7_HALDA</name>
<evidence type="ECO:0000313" key="6">
    <source>
        <dbReference type="EMBL" id="SFK02905.1"/>
    </source>
</evidence>
<dbReference type="GO" id="GO:0005737">
    <property type="term" value="C:cytoplasm"/>
    <property type="evidence" value="ECO:0007669"/>
    <property type="project" value="TreeGrafter"/>
</dbReference>
<organism evidence="6 7">
    <name type="scientific">Halobacillus dabanensis</name>
    <dbReference type="NCBI Taxonomy" id="240302"/>
    <lineage>
        <taxon>Bacteria</taxon>
        <taxon>Bacillati</taxon>
        <taxon>Bacillota</taxon>
        <taxon>Bacilli</taxon>
        <taxon>Bacillales</taxon>
        <taxon>Bacillaceae</taxon>
        <taxon>Halobacillus</taxon>
    </lineage>
</organism>
<evidence type="ECO:0000256" key="3">
    <source>
        <dbReference type="ARBA" id="ARBA00022630"/>
    </source>
</evidence>
<evidence type="ECO:0000313" key="7">
    <source>
        <dbReference type="Proteomes" id="UP000183557"/>
    </source>
</evidence>
<reference evidence="7" key="1">
    <citation type="submission" date="2016-10" db="EMBL/GenBank/DDBJ databases">
        <authorList>
            <person name="Varghese N."/>
            <person name="Submissions S."/>
        </authorList>
    </citation>
    <scope>NUCLEOTIDE SEQUENCE [LARGE SCALE GENOMIC DNA]</scope>
    <source>
        <strain evidence="7">CGMCC 1.3704</strain>
    </source>
</reference>
<sequence>MKHIIIGAGILGASTAYHLAKKGEDVTVIDRGERGQATRNAAGIVCPWLTNRSNQSWYELVIAGARFYPELVSELEQEGETKTGYSQVGAINIFDTEEKLDRKMEVAHKRKMEAPEMGEITKLSAEETKKLFPPVADHYGAVHIRGAARVNGGAVTESLLRAAQKQGAQYIKGDASFLFHHGEVEGVRVNGETIYGEQLIVTNGAWTNELFQSLGIGSNVTFEKAQIIHLQMPEYDTGKWPVMLPPFNHYMLGFEGGRIVVGATKEKPDNFDSRVTIGSVHTLMDKALRVAPGLAEAMYVGTNVGFRPFTPGSLPVIGRVPGFDHILIANGLGASGLTSGPYLGSQLAKFAAGEQLQVSLDAYKPDHLFL</sequence>
<dbReference type="InterPro" id="IPR036188">
    <property type="entry name" value="FAD/NAD-bd_sf"/>
</dbReference>
<dbReference type="SUPFAM" id="SSF54373">
    <property type="entry name" value="FAD-linked reductases, C-terminal domain"/>
    <property type="match status" value="1"/>
</dbReference>
<dbReference type="PANTHER" id="PTHR13847:SF286">
    <property type="entry name" value="D-AMINO ACID DEHYDROGENASE"/>
    <property type="match status" value="1"/>
</dbReference>
<dbReference type="Pfam" id="PF01266">
    <property type="entry name" value="DAO"/>
    <property type="match status" value="1"/>
</dbReference>
<comment type="cofactor">
    <cofactor evidence="1">
        <name>FAD</name>
        <dbReference type="ChEBI" id="CHEBI:57692"/>
    </cofactor>
</comment>
<accession>A0A1I3W5Z7</accession>
<dbReference type="SUPFAM" id="SSF51905">
    <property type="entry name" value="FAD/NAD(P)-binding domain"/>
    <property type="match status" value="1"/>
</dbReference>
<dbReference type="AlphaFoldDB" id="A0A1I3W5Z7"/>
<dbReference type="EMBL" id="FOSB01000006">
    <property type="protein sequence ID" value="SFK02905.1"/>
    <property type="molecule type" value="Genomic_DNA"/>
</dbReference>
<dbReference type="PANTHER" id="PTHR13847">
    <property type="entry name" value="SARCOSINE DEHYDROGENASE-RELATED"/>
    <property type="match status" value="1"/>
</dbReference>
<dbReference type="Gene3D" id="3.50.50.60">
    <property type="entry name" value="FAD/NAD(P)-binding domain"/>
    <property type="match status" value="1"/>
</dbReference>
<comment type="similarity">
    <text evidence="2">Belongs to the DadA oxidoreductase family.</text>
</comment>
<dbReference type="RefSeq" id="WP_075036809.1">
    <property type="nucleotide sequence ID" value="NZ_FOSB01000006.1"/>
</dbReference>
<keyword evidence="7" id="KW-1185">Reference proteome</keyword>
<dbReference type="OrthoDB" id="9805337at2"/>
<evidence type="ECO:0000256" key="1">
    <source>
        <dbReference type="ARBA" id="ARBA00001974"/>
    </source>
</evidence>
<evidence type="ECO:0000259" key="5">
    <source>
        <dbReference type="Pfam" id="PF01266"/>
    </source>
</evidence>
<keyword evidence="3" id="KW-0285">Flavoprotein</keyword>
<protein>
    <submittedName>
        <fullName evidence="6">D-amino-acid dehydrogenase</fullName>
    </submittedName>
</protein>
<evidence type="ECO:0000256" key="4">
    <source>
        <dbReference type="ARBA" id="ARBA00023002"/>
    </source>
</evidence>
<feature type="domain" description="FAD dependent oxidoreductase" evidence="5">
    <location>
        <begin position="4"/>
        <end position="348"/>
    </location>
</feature>
<evidence type="ECO:0000256" key="2">
    <source>
        <dbReference type="ARBA" id="ARBA00009410"/>
    </source>
</evidence>
<gene>
    <name evidence="6" type="ORF">SAMN04487936_106206</name>
</gene>
<proteinExistence type="inferred from homology"/>
<dbReference type="GO" id="GO:0016491">
    <property type="term" value="F:oxidoreductase activity"/>
    <property type="evidence" value="ECO:0007669"/>
    <property type="project" value="UniProtKB-KW"/>
</dbReference>